<comment type="similarity">
    <text evidence="2">Belongs to the TAF8 family.</text>
</comment>
<dbReference type="SUPFAM" id="SSF47113">
    <property type="entry name" value="Histone-fold"/>
    <property type="match status" value="1"/>
</dbReference>
<dbReference type="InterPro" id="IPR037818">
    <property type="entry name" value="TAF8"/>
</dbReference>
<dbReference type="InterPro" id="IPR009072">
    <property type="entry name" value="Histone-fold"/>
</dbReference>
<evidence type="ECO:0000256" key="6">
    <source>
        <dbReference type="ARBA" id="ARBA00023242"/>
    </source>
</evidence>
<comment type="subcellular location">
    <subcellularLocation>
        <location evidence="1">Nucleus</location>
    </subcellularLocation>
</comment>
<dbReference type="AlphaFoldDB" id="A0AAP0FAR0"/>
<sequence>MSDGGGEAGRESGEQLGRRRTGGSDEYGRAIARIAVAQICESVGFESFQRSALEGFSDVMIRYIYDLGKTASFCANLAGRTECNVFDIIQGLEELGLAQGFAGAADVDHCIAKSGVVQEIIQYVNLPEEVPFAAPITRFPVAKIPKATPSFLQIGEEPTGKHIPPWLPAFPDPHTYKHTSMWNERVTDPHTDRIEQARQRRKAERSLLRLQQRLAGDVSAEPSTVDLIDSGKASQALENNPFLAPPLQFGEKDVSPVVAPVKLKSEPAVDNRNSVMETFAPVIEAAMNGTCDSGKRKILPNKRPVVHFKIGSSKKSLCTPLDLTIQNEGVEKRSPWFGRDDEKDDKKRRAEQILKESMENPQELAQL</sequence>
<keyword evidence="6" id="KW-0539">Nucleus</keyword>
<protein>
    <recommendedName>
        <fullName evidence="3">Transcription initiation factor TFIID subunit 8</fullName>
    </recommendedName>
</protein>
<evidence type="ECO:0000256" key="5">
    <source>
        <dbReference type="ARBA" id="ARBA00023163"/>
    </source>
</evidence>
<dbReference type="GO" id="GO:0046982">
    <property type="term" value="F:protein heterodimerization activity"/>
    <property type="evidence" value="ECO:0007669"/>
    <property type="project" value="InterPro"/>
</dbReference>
<dbReference type="GO" id="GO:0005669">
    <property type="term" value="C:transcription factor TFIID complex"/>
    <property type="evidence" value="ECO:0007669"/>
    <property type="project" value="InterPro"/>
</dbReference>
<dbReference type="Gene3D" id="1.10.20.10">
    <property type="entry name" value="Histone, subunit A"/>
    <property type="match status" value="1"/>
</dbReference>
<comment type="caution">
    <text evidence="9">The sequence shown here is derived from an EMBL/GenBank/DDBJ whole genome shotgun (WGS) entry which is preliminary data.</text>
</comment>
<dbReference type="InterPro" id="IPR006565">
    <property type="entry name" value="BTP"/>
</dbReference>
<keyword evidence="5" id="KW-0804">Transcription</keyword>
<evidence type="ECO:0000313" key="9">
    <source>
        <dbReference type="EMBL" id="KAK9103734.1"/>
    </source>
</evidence>
<dbReference type="CDD" id="cd08049">
    <property type="entry name" value="TAF8"/>
    <property type="match status" value="1"/>
</dbReference>
<feature type="domain" description="Bromodomain associated" evidence="8">
    <location>
        <begin position="25"/>
        <end position="101"/>
    </location>
</feature>
<organism evidence="9 10">
    <name type="scientific">Stephania japonica</name>
    <dbReference type="NCBI Taxonomy" id="461633"/>
    <lineage>
        <taxon>Eukaryota</taxon>
        <taxon>Viridiplantae</taxon>
        <taxon>Streptophyta</taxon>
        <taxon>Embryophyta</taxon>
        <taxon>Tracheophyta</taxon>
        <taxon>Spermatophyta</taxon>
        <taxon>Magnoliopsida</taxon>
        <taxon>Ranunculales</taxon>
        <taxon>Menispermaceae</taxon>
        <taxon>Menispermoideae</taxon>
        <taxon>Cissampelideae</taxon>
        <taxon>Stephania</taxon>
    </lineage>
</organism>
<evidence type="ECO:0000256" key="3">
    <source>
        <dbReference type="ARBA" id="ARBA00017307"/>
    </source>
</evidence>
<dbReference type="InterPro" id="IPR019473">
    <property type="entry name" value="TFIID_su8_C"/>
</dbReference>
<keyword evidence="10" id="KW-1185">Reference proteome</keyword>
<proteinExistence type="inferred from homology"/>
<dbReference type="EMBL" id="JBBNAE010000008">
    <property type="protein sequence ID" value="KAK9103734.1"/>
    <property type="molecule type" value="Genomic_DNA"/>
</dbReference>
<evidence type="ECO:0000256" key="4">
    <source>
        <dbReference type="ARBA" id="ARBA00023015"/>
    </source>
</evidence>
<dbReference type="Pfam" id="PF10406">
    <property type="entry name" value="TAF8_C"/>
    <property type="match status" value="1"/>
</dbReference>
<evidence type="ECO:0000259" key="8">
    <source>
        <dbReference type="SMART" id="SM00576"/>
    </source>
</evidence>
<evidence type="ECO:0000256" key="1">
    <source>
        <dbReference type="ARBA" id="ARBA00004123"/>
    </source>
</evidence>
<accession>A0AAP0FAR0</accession>
<dbReference type="CDD" id="cd00076">
    <property type="entry name" value="HFD_SF"/>
    <property type="match status" value="1"/>
</dbReference>
<dbReference type="PANTHER" id="PTHR46338:SF1">
    <property type="entry name" value="TRANSCRIPTION INITIATION FACTOR TFIID SUBUNIT 8"/>
    <property type="match status" value="1"/>
</dbReference>
<evidence type="ECO:0000313" key="10">
    <source>
        <dbReference type="Proteomes" id="UP001417504"/>
    </source>
</evidence>
<feature type="compositionally biased region" description="Basic and acidic residues" evidence="7">
    <location>
        <begin position="8"/>
        <end position="23"/>
    </location>
</feature>
<keyword evidence="4" id="KW-0805">Transcription regulation</keyword>
<dbReference type="SMART" id="SM00576">
    <property type="entry name" value="BTP"/>
    <property type="match status" value="1"/>
</dbReference>
<dbReference type="PANTHER" id="PTHR46338">
    <property type="entry name" value="TRANSCRIPTION INITIATION FACTOR TFIID SUBUNIT 8"/>
    <property type="match status" value="1"/>
</dbReference>
<gene>
    <name evidence="9" type="ORF">Sjap_020988</name>
</gene>
<dbReference type="Pfam" id="PF07524">
    <property type="entry name" value="Bromo_TP"/>
    <property type="match status" value="1"/>
</dbReference>
<reference evidence="9 10" key="1">
    <citation type="submission" date="2024-01" db="EMBL/GenBank/DDBJ databases">
        <title>Genome assemblies of Stephania.</title>
        <authorList>
            <person name="Yang L."/>
        </authorList>
    </citation>
    <scope>NUCLEOTIDE SEQUENCE [LARGE SCALE GENOMIC DNA]</scope>
    <source>
        <strain evidence="9">QJT</strain>
        <tissue evidence="9">Leaf</tissue>
    </source>
</reference>
<feature type="region of interest" description="Disordered" evidence="7">
    <location>
        <begin position="1"/>
        <end position="23"/>
    </location>
</feature>
<evidence type="ECO:0000256" key="2">
    <source>
        <dbReference type="ARBA" id="ARBA00008767"/>
    </source>
</evidence>
<name>A0AAP0FAR0_9MAGN</name>
<evidence type="ECO:0000256" key="7">
    <source>
        <dbReference type="SAM" id="MobiDB-lite"/>
    </source>
</evidence>
<dbReference type="Proteomes" id="UP001417504">
    <property type="component" value="Unassembled WGS sequence"/>
</dbReference>